<evidence type="ECO:0000313" key="11">
    <source>
        <dbReference type="Proteomes" id="UP001159386"/>
    </source>
</evidence>
<sequence>MMKDREIQQHKEWLGFLQPVGLVVSPIALNNLQVSVNRNVVELQQRLNSIVTPLIAEFANFTQEILGWEPTDLVPSPDDLVVSLPEYGEILKPTYGVPDPDHRGWLMLVQVISPGIDLDRVREDTTSTGWRASPQAKFERLLREQDIPVGILCNGSHLRLVYAPRGESSGYLTFPVQAMCEVSGRLILGAMHMLLEEQRVFNGPTERRLLALLENSRKYQNEVSTKLSAQVLDALWDLLRGFQSANVAAKGRLFDDIAKNNSQYIYGGLITVLLRLVFLLYAEDEGLMPQDRIYISNYSVTGLYERLRTDAGNYPDTMDQRYGAWAWLLSLFRLVHDGGSHGDLYLPPRAGQLFDPDEYPFLEGRSLLNSHLLNSHLPSQIEPPRVSDGVVYRILDKLLVLDGDRLSYRALDVEQIGSVYEGVMGYEVEQATSPSIGVWSKPNGAKHSVTVVVSVEEILQTSPKDRSKYLQEVAGCEVSGKSLTELKQAQTAQDVITSLGQKISPQTPSLLPPGSLYLQPGEERRNSGSHYTPRSLTESIVKETLRPVLESLGANPTPEQILDLKVCDPAMGSGAFLVEACRQLAEKLVEAWDKNPGSTTVSSNEEPLVCARRLIAERCLYGVDKNPFAVTLGKISIWLVTFADNYPLTFLDHCLKSGDSLVGLTQDQIKRFTWEGDRTYDDPDLLLLNQQLSKSRFNRDEIYRLRDEDYQSKQQCYQASEELLTDSRVKADMAIAAFFGAGKPKARKEKTDELFQKYFRWRQNPENNTEVMEISQGLRSQEKPVIPFNWELEFPEVFNRPNPGFDAIVGNPPFAGKNTTINANALGYLDWLKVVHPESHGNADLAAHFFRRAFTLLRKNGTFGLIATNTISQGDTRYTGLRYICENGGTIYNATKRLKWPGVAAVVVSIVHVIKGEYGRVNQDVNMRSVQRDGGIDSRSVQPDRGINSPSESENPLKRIDGDVDTISISAIRPEIDLQAGDGVILDGKPVNHISAFLFKAPGNNNPKTLLANAGKSFIGSYVLGMGFTFDDTNPNATPIDEMYRLIESNAKNQECIFPYIGGEEVNSSPTHAYHRYVINFGDMSEQEARNYPDLMAIVETKVKPQRDKVNRDVYRNNWWQYAEKQRALFNAIAPLNRVLVTNCGATSYMSFAFLPSNYVYSHALVIFPYETYSTFTVIQSHIHEIWGRFFGSSLEERLRYTPSDCFETFPFPENWEHDPNLEAIGAEYYQYRAELMVRNNEGLTKTYNRFHDPNNFDPEIIKLRELHMAMDKAVIAAYGWFDLKPQYEFILDYEDEEDSSKRKKPWRYRYPDDLRDEVLARLIRLNGDQYELEILGGKGVDKPKPQGKTKKTAKKKPNPLQKH</sequence>
<accession>A0ABT6KDU8</accession>
<dbReference type="InterPro" id="IPR050953">
    <property type="entry name" value="N4_N6_ade-DNA_methylase"/>
</dbReference>
<feature type="region of interest" description="Disordered" evidence="6">
    <location>
        <begin position="510"/>
        <end position="533"/>
    </location>
</feature>
<evidence type="ECO:0000259" key="8">
    <source>
        <dbReference type="Pfam" id="PF20464"/>
    </source>
</evidence>
<evidence type="ECO:0000256" key="1">
    <source>
        <dbReference type="ARBA" id="ARBA00011900"/>
    </source>
</evidence>
<evidence type="ECO:0000256" key="4">
    <source>
        <dbReference type="ARBA" id="ARBA00022691"/>
    </source>
</evidence>
<evidence type="ECO:0000256" key="2">
    <source>
        <dbReference type="ARBA" id="ARBA00022603"/>
    </source>
</evidence>
<feature type="compositionally biased region" description="Basic residues" evidence="6">
    <location>
        <begin position="1346"/>
        <end position="1364"/>
    </location>
</feature>
<comment type="caution">
    <text evidence="10">The sequence shown here is derived from an EMBL/GenBank/DDBJ whole genome shotgun (WGS) entry which is preliminary data.</text>
</comment>
<comment type="catalytic activity">
    <reaction evidence="5">
        <text>a 2'-deoxyadenosine in DNA + S-adenosyl-L-methionine = an N(6)-methyl-2'-deoxyadenosine in DNA + S-adenosyl-L-homocysteine + H(+)</text>
        <dbReference type="Rhea" id="RHEA:15197"/>
        <dbReference type="Rhea" id="RHEA-COMP:12418"/>
        <dbReference type="Rhea" id="RHEA-COMP:12419"/>
        <dbReference type="ChEBI" id="CHEBI:15378"/>
        <dbReference type="ChEBI" id="CHEBI:57856"/>
        <dbReference type="ChEBI" id="CHEBI:59789"/>
        <dbReference type="ChEBI" id="CHEBI:90615"/>
        <dbReference type="ChEBI" id="CHEBI:90616"/>
        <dbReference type="EC" id="2.1.1.72"/>
    </reaction>
</comment>
<dbReference type="GO" id="GO:0008168">
    <property type="term" value="F:methyltransferase activity"/>
    <property type="evidence" value="ECO:0007669"/>
    <property type="project" value="UniProtKB-KW"/>
</dbReference>
<keyword evidence="3" id="KW-0808">Transferase</keyword>
<dbReference type="Pfam" id="PF07669">
    <property type="entry name" value="Eco57I"/>
    <property type="match status" value="1"/>
</dbReference>
<evidence type="ECO:0000256" key="3">
    <source>
        <dbReference type="ARBA" id="ARBA00022679"/>
    </source>
</evidence>
<evidence type="ECO:0000259" key="7">
    <source>
        <dbReference type="Pfam" id="PF07669"/>
    </source>
</evidence>
<dbReference type="InterPro" id="IPR046820">
    <property type="entry name" value="MmeI_TRD"/>
</dbReference>
<dbReference type="GO" id="GO:0032259">
    <property type="term" value="P:methylation"/>
    <property type="evidence" value="ECO:0007669"/>
    <property type="project" value="UniProtKB-KW"/>
</dbReference>
<keyword evidence="4" id="KW-0949">S-adenosyl-L-methionine</keyword>
<feature type="region of interest" description="Disordered" evidence="6">
    <location>
        <begin position="929"/>
        <end position="959"/>
    </location>
</feature>
<evidence type="ECO:0000256" key="6">
    <source>
        <dbReference type="SAM" id="MobiDB-lite"/>
    </source>
</evidence>
<keyword evidence="2 10" id="KW-0489">Methyltransferase</keyword>
<proteinExistence type="predicted"/>
<feature type="region of interest" description="Disordered" evidence="6">
    <location>
        <begin position="1336"/>
        <end position="1364"/>
    </location>
</feature>
<keyword evidence="11" id="KW-1185">Reference proteome</keyword>
<dbReference type="Pfam" id="PF20466">
    <property type="entry name" value="MmeI_TRD"/>
    <property type="match status" value="1"/>
</dbReference>
<feature type="domain" description="MmeI-like N-terminal" evidence="8">
    <location>
        <begin position="123"/>
        <end position="240"/>
    </location>
</feature>
<dbReference type="EMBL" id="JANQDF010000089">
    <property type="protein sequence ID" value="MDH6106000.1"/>
    <property type="molecule type" value="Genomic_DNA"/>
</dbReference>
<dbReference type="InterPro" id="IPR011639">
    <property type="entry name" value="MethylTrfase_TaqI-like_dom"/>
</dbReference>
<dbReference type="InterPro" id="IPR046817">
    <property type="entry name" value="MmeI_N"/>
</dbReference>
<reference evidence="10 11" key="1">
    <citation type="journal article" date="2023" name="J. Phycol.">
        <title>Chrysosporum ovalisporum is synonymous with the true-branching cyanobacterium Umezakia natans (Nostocales/Aphanizomenonaceae).</title>
        <authorList>
            <person name="McGregor G.B."/>
            <person name="Sendall B.C."/>
            <person name="Niiyama Y."/>
            <person name="Tuji A."/>
            <person name="Willis A."/>
        </authorList>
    </citation>
    <scope>NUCLEOTIDE SEQUENCE [LARGE SCALE GENOMIC DNA]</scope>
    <source>
        <strain evidence="10 11">CS-531</strain>
    </source>
</reference>
<dbReference type="PRINTS" id="PR00507">
    <property type="entry name" value="N12N6MTFRASE"/>
</dbReference>
<feature type="domain" description="MmeI-like target recognition" evidence="9">
    <location>
        <begin position="1041"/>
        <end position="1214"/>
    </location>
</feature>
<evidence type="ECO:0000313" key="10">
    <source>
        <dbReference type="EMBL" id="MDH6106000.1"/>
    </source>
</evidence>
<dbReference type="SUPFAM" id="SSF53335">
    <property type="entry name" value="S-adenosyl-L-methionine-dependent methyltransferases"/>
    <property type="match status" value="1"/>
</dbReference>
<dbReference type="PROSITE" id="PS00092">
    <property type="entry name" value="N6_MTASE"/>
    <property type="match status" value="1"/>
</dbReference>
<organism evidence="10 11">
    <name type="scientific">Anabaenopsis tanganyikae CS-531</name>
    <dbReference type="NCBI Taxonomy" id="2785304"/>
    <lineage>
        <taxon>Bacteria</taxon>
        <taxon>Bacillati</taxon>
        <taxon>Cyanobacteriota</taxon>
        <taxon>Cyanophyceae</taxon>
        <taxon>Nostocales</taxon>
        <taxon>Nodulariaceae</taxon>
        <taxon>Anabaenopsis</taxon>
        <taxon>Anabaenopsis tanganyikae</taxon>
    </lineage>
</organism>
<name>A0ABT6KDU8_9CYAN</name>
<evidence type="ECO:0000256" key="5">
    <source>
        <dbReference type="ARBA" id="ARBA00047942"/>
    </source>
</evidence>
<dbReference type="EC" id="2.1.1.72" evidence="1"/>
<dbReference type="Gene3D" id="3.40.50.150">
    <property type="entry name" value="Vaccinia Virus protein VP39"/>
    <property type="match status" value="1"/>
</dbReference>
<gene>
    <name evidence="10" type="ORF">NWP22_09010</name>
</gene>
<dbReference type="PANTHER" id="PTHR33841:SF1">
    <property type="entry name" value="DNA METHYLTRANSFERASE A"/>
    <property type="match status" value="1"/>
</dbReference>
<dbReference type="PANTHER" id="PTHR33841">
    <property type="entry name" value="DNA METHYLTRANSFERASE YEEA-RELATED"/>
    <property type="match status" value="1"/>
</dbReference>
<dbReference type="InterPro" id="IPR002052">
    <property type="entry name" value="DNA_methylase_N6_adenine_CS"/>
</dbReference>
<dbReference type="InterPro" id="IPR029063">
    <property type="entry name" value="SAM-dependent_MTases_sf"/>
</dbReference>
<dbReference type="Proteomes" id="UP001159386">
    <property type="component" value="Unassembled WGS sequence"/>
</dbReference>
<dbReference type="RefSeq" id="WP_280801758.1">
    <property type="nucleotide sequence ID" value="NZ_JANQDF010000089.1"/>
</dbReference>
<evidence type="ECO:0000259" key="9">
    <source>
        <dbReference type="Pfam" id="PF20466"/>
    </source>
</evidence>
<dbReference type="Pfam" id="PF20464">
    <property type="entry name" value="MmeI_N"/>
    <property type="match status" value="1"/>
</dbReference>
<feature type="domain" description="Type II methyltransferase M.TaqI-like" evidence="7">
    <location>
        <begin position="619"/>
        <end position="873"/>
    </location>
</feature>
<protein>
    <recommendedName>
        <fullName evidence="1">site-specific DNA-methyltransferase (adenine-specific)</fullName>
        <ecNumber evidence="1">2.1.1.72</ecNumber>
    </recommendedName>
</protein>